<dbReference type="InterPro" id="IPR004358">
    <property type="entry name" value="Sig_transdc_His_kin-like_C"/>
</dbReference>
<dbReference type="InterPro" id="IPR052162">
    <property type="entry name" value="Sensor_kinase/Photoreceptor"/>
</dbReference>
<dbReference type="InterPro" id="IPR003594">
    <property type="entry name" value="HATPase_dom"/>
</dbReference>
<evidence type="ECO:0000313" key="9">
    <source>
        <dbReference type="EMBL" id="AMQ57621.1"/>
    </source>
</evidence>
<dbReference type="SUPFAM" id="SSF55874">
    <property type="entry name" value="ATPase domain of HSP90 chaperone/DNA topoisomerase II/histidine kinase"/>
    <property type="match status" value="1"/>
</dbReference>
<dbReference type="Proteomes" id="UP000073816">
    <property type="component" value="Chromosome"/>
</dbReference>
<dbReference type="PRINTS" id="PR00344">
    <property type="entry name" value="BCTRLSENSOR"/>
</dbReference>
<dbReference type="InterPro" id="IPR003661">
    <property type="entry name" value="HisK_dim/P_dom"/>
</dbReference>
<evidence type="ECO:0000259" key="8">
    <source>
        <dbReference type="PROSITE" id="PS50113"/>
    </source>
</evidence>
<dbReference type="EC" id="2.7.13.3" evidence="2"/>
<feature type="domain" description="PAS" evidence="7">
    <location>
        <begin position="147"/>
        <end position="207"/>
    </location>
</feature>
<dbReference type="Gene3D" id="3.30.450.20">
    <property type="entry name" value="PAS domain"/>
    <property type="match status" value="4"/>
</dbReference>
<protein>
    <recommendedName>
        <fullName evidence="2">histidine kinase</fullName>
        <ecNumber evidence="2">2.7.13.3</ecNumber>
    </recommendedName>
</protein>
<dbReference type="STRING" id="1727163.AO498_14310"/>
<feature type="domain" description="PAC" evidence="8">
    <location>
        <begin position="94"/>
        <end position="146"/>
    </location>
</feature>
<dbReference type="Pfam" id="PF00512">
    <property type="entry name" value="HisKA"/>
    <property type="match status" value="1"/>
</dbReference>
<dbReference type="PROSITE" id="PS50112">
    <property type="entry name" value="PAS"/>
    <property type="match status" value="2"/>
</dbReference>
<dbReference type="InterPro" id="IPR035965">
    <property type="entry name" value="PAS-like_dom_sf"/>
</dbReference>
<keyword evidence="4" id="KW-0808">Transferase</keyword>
<feature type="domain" description="PAS" evidence="7">
    <location>
        <begin position="15"/>
        <end position="91"/>
    </location>
</feature>
<dbReference type="GO" id="GO:0000155">
    <property type="term" value="F:phosphorelay sensor kinase activity"/>
    <property type="evidence" value="ECO:0007669"/>
    <property type="project" value="InterPro"/>
</dbReference>
<dbReference type="Gene3D" id="2.10.70.100">
    <property type="match status" value="2"/>
</dbReference>
<dbReference type="Pfam" id="PF08447">
    <property type="entry name" value="PAS_3"/>
    <property type="match status" value="3"/>
</dbReference>
<evidence type="ECO:0000256" key="2">
    <source>
        <dbReference type="ARBA" id="ARBA00012438"/>
    </source>
</evidence>
<dbReference type="FunFam" id="3.30.565.10:FF:000006">
    <property type="entry name" value="Sensor histidine kinase WalK"/>
    <property type="match status" value="1"/>
</dbReference>
<dbReference type="SMART" id="SM00091">
    <property type="entry name" value="PAS"/>
    <property type="match status" value="4"/>
</dbReference>
<keyword evidence="5" id="KW-0418">Kinase</keyword>
<feature type="domain" description="Histidine kinase" evidence="6">
    <location>
        <begin position="554"/>
        <end position="767"/>
    </location>
</feature>
<dbReference type="SUPFAM" id="SSF47384">
    <property type="entry name" value="Homodimeric domain of signal transducing histidine kinase"/>
    <property type="match status" value="1"/>
</dbReference>
<evidence type="ECO:0000256" key="5">
    <source>
        <dbReference type="ARBA" id="ARBA00022777"/>
    </source>
</evidence>
<accession>A0A142ER66</accession>
<dbReference type="SMART" id="SM00086">
    <property type="entry name" value="PAC"/>
    <property type="match status" value="4"/>
</dbReference>
<feature type="domain" description="PAC" evidence="8">
    <location>
        <begin position="477"/>
        <end position="529"/>
    </location>
</feature>
<evidence type="ECO:0000256" key="3">
    <source>
        <dbReference type="ARBA" id="ARBA00022553"/>
    </source>
</evidence>
<dbReference type="PROSITE" id="PS50109">
    <property type="entry name" value="HIS_KIN"/>
    <property type="match status" value="1"/>
</dbReference>
<name>A0A142ER66_9BACT</name>
<dbReference type="InterPro" id="IPR005467">
    <property type="entry name" value="His_kinase_dom"/>
</dbReference>
<dbReference type="Pfam" id="PF00989">
    <property type="entry name" value="PAS"/>
    <property type="match status" value="1"/>
</dbReference>
<evidence type="ECO:0000259" key="6">
    <source>
        <dbReference type="PROSITE" id="PS50109"/>
    </source>
</evidence>
<evidence type="ECO:0000259" key="7">
    <source>
        <dbReference type="PROSITE" id="PS50112"/>
    </source>
</evidence>
<dbReference type="InterPro" id="IPR001610">
    <property type="entry name" value="PAC"/>
</dbReference>
<proteinExistence type="predicted"/>
<comment type="catalytic activity">
    <reaction evidence="1">
        <text>ATP + protein L-histidine = ADP + protein N-phospho-L-histidine.</text>
        <dbReference type="EC" id="2.7.13.3"/>
    </reaction>
</comment>
<dbReference type="CDD" id="cd00082">
    <property type="entry name" value="HisKA"/>
    <property type="match status" value="1"/>
</dbReference>
<evidence type="ECO:0000256" key="4">
    <source>
        <dbReference type="ARBA" id="ARBA00022679"/>
    </source>
</evidence>
<dbReference type="InterPro" id="IPR000700">
    <property type="entry name" value="PAS-assoc_C"/>
</dbReference>
<dbReference type="Pfam" id="PF02518">
    <property type="entry name" value="HATPase_c"/>
    <property type="match status" value="1"/>
</dbReference>
<reference evidence="10" key="1">
    <citation type="submission" date="2015-09" db="EMBL/GenBank/DDBJ databases">
        <title>Complete sequence of Algoriphagus sp. M8-2.</title>
        <authorList>
            <person name="Shintani M."/>
        </authorList>
    </citation>
    <scope>NUCLEOTIDE SEQUENCE [LARGE SCALE GENOMIC DNA]</scope>
    <source>
        <strain evidence="10">M8-2</strain>
    </source>
</reference>
<dbReference type="SUPFAM" id="SSF55785">
    <property type="entry name" value="PYP-like sensor domain (PAS domain)"/>
    <property type="match status" value="4"/>
</dbReference>
<dbReference type="Gene3D" id="3.30.565.10">
    <property type="entry name" value="Histidine kinase-like ATPase, C-terminal domain"/>
    <property type="match status" value="1"/>
</dbReference>
<dbReference type="PROSITE" id="PS50113">
    <property type="entry name" value="PAC"/>
    <property type="match status" value="3"/>
</dbReference>
<dbReference type="InterPro" id="IPR036097">
    <property type="entry name" value="HisK_dim/P_sf"/>
</dbReference>
<dbReference type="InterPro" id="IPR013767">
    <property type="entry name" value="PAS_fold"/>
</dbReference>
<dbReference type="AlphaFoldDB" id="A0A142ER66"/>
<dbReference type="PANTHER" id="PTHR43304:SF1">
    <property type="entry name" value="PAC DOMAIN-CONTAINING PROTEIN"/>
    <property type="match status" value="1"/>
</dbReference>
<dbReference type="InterPro" id="IPR000014">
    <property type="entry name" value="PAS"/>
</dbReference>
<dbReference type="InterPro" id="IPR013655">
    <property type="entry name" value="PAS_fold_3"/>
</dbReference>
<dbReference type="NCBIfam" id="TIGR00229">
    <property type="entry name" value="sensory_box"/>
    <property type="match status" value="4"/>
</dbReference>
<gene>
    <name evidence="9" type="ORF">AO498_14310</name>
</gene>
<keyword evidence="10" id="KW-1185">Reference proteome</keyword>
<sequence length="767" mass="88973">MPIWPMNSTNYFNYPESNLATLLENVERLSKMGTWEMDFISQSIYWSEGVYRMMGYTPFEFEVTFENGLEIVFPEDRMAAIAHMNEALAGEKEYEIQKRLIKKNGEIIHVISKASVLRNEFGVPEKMIGVFQDISEFIITKEKLKKSKTTTQVLLEKLDGIFWEVDASTLEFKYISPQVELITGFTREEWMSEPDFWQNHIHPEDRDQAIYYCDLKTSQNLDHSFDYRFIRKDGRIIWLNDRVKVISENGKPKTLSGLMVDVTAEKNLSLALQDEISLKQNLIQHLPSSIFLLDEDQNFLLWNKKFEEWSECDPKEIHQMKPLDFFEEADRPQIQNAIIDLTISKRPVVLECHMKTKSGKRVPLLVSASRVIYKNQECILGVSQNISELVANKRALEESNKRYEILSKATNDAVWDFDVLSNQLVWAEGFNTLFGFDLDLVKPNLDFFIHRIHPEDRGRIFLKIQEFMKPNHPVSNWLEEYRFLKADGVYAFVVDKAAFIRDSEGRVIRVVGAMQDITERKQYETSLTNLNIKLERNVRELAISNMELEQFAFVASHDLQEPLRMISSFLMLLSSKYGDQLDEKAHRYINFARDGAKRMQQIILDLLELSRVGKPNEARVELNINSILEEVEANFKKLITEKQAIIARPILPNIQGYRTPVLQIFNNLIGNGLKYSKTGIPPKLTIQVKDADKEWVFSVKDEGIGIEKEYFDKIFVIFQRLHQGEEYPGTGIGLAIVKKAVDFLQGRIWVESEVGQGTVFYFTIPKA</sequence>
<dbReference type="OrthoDB" id="905895at2"/>
<dbReference type="SMART" id="SM00388">
    <property type="entry name" value="HisKA"/>
    <property type="match status" value="1"/>
</dbReference>
<keyword evidence="3" id="KW-0597">Phosphoprotein</keyword>
<dbReference type="CDD" id="cd00130">
    <property type="entry name" value="PAS"/>
    <property type="match status" value="4"/>
</dbReference>
<dbReference type="Gene3D" id="1.10.287.130">
    <property type="match status" value="1"/>
</dbReference>
<feature type="domain" description="PAC" evidence="8">
    <location>
        <begin position="223"/>
        <end position="274"/>
    </location>
</feature>
<evidence type="ECO:0000256" key="1">
    <source>
        <dbReference type="ARBA" id="ARBA00000085"/>
    </source>
</evidence>
<dbReference type="InterPro" id="IPR036890">
    <property type="entry name" value="HATPase_C_sf"/>
</dbReference>
<dbReference type="PANTHER" id="PTHR43304">
    <property type="entry name" value="PHYTOCHROME-LIKE PROTEIN CPH1"/>
    <property type="match status" value="1"/>
</dbReference>
<reference evidence="9 10" key="2">
    <citation type="journal article" date="2016" name="Genome Announc.">
        <title>Complete Genome Sequence of Algoriphagus sp. Strain M8-2, Isolated from a Brackish Lake.</title>
        <authorList>
            <person name="Muraguchi Y."/>
            <person name="Kushimoto K."/>
            <person name="Ohtsubo Y."/>
            <person name="Suzuki T."/>
            <person name="Dohra H."/>
            <person name="Kimbara K."/>
            <person name="Shintani M."/>
        </authorList>
    </citation>
    <scope>NUCLEOTIDE SEQUENCE [LARGE SCALE GENOMIC DNA]</scope>
    <source>
        <strain evidence="9 10">M8-2</strain>
    </source>
</reference>
<dbReference type="EMBL" id="CP012836">
    <property type="protein sequence ID" value="AMQ57621.1"/>
    <property type="molecule type" value="Genomic_DNA"/>
</dbReference>
<dbReference type="KEGG" id="alm:AO498_14310"/>
<dbReference type="SMART" id="SM00387">
    <property type="entry name" value="HATPase_c"/>
    <property type="match status" value="1"/>
</dbReference>
<evidence type="ECO:0000313" key="10">
    <source>
        <dbReference type="Proteomes" id="UP000073816"/>
    </source>
</evidence>
<organism evidence="9 10">
    <name type="scientific">Algoriphagus sanaruensis</name>
    <dbReference type="NCBI Taxonomy" id="1727163"/>
    <lineage>
        <taxon>Bacteria</taxon>
        <taxon>Pseudomonadati</taxon>
        <taxon>Bacteroidota</taxon>
        <taxon>Cytophagia</taxon>
        <taxon>Cytophagales</taxon>
        <taxon>Cyclobacteriaceae</taxon>
        <taxon>Algoriphagus</taxon>
    </lineage>
</organism>
<dbReference type="PATRIC" id="fig|1727163.4.peg.3006"/>